<feature type="non-terminal residue" evidence="1">
    <location>
        <position position="72"/>
    </location>
</feature>
<dbReference type="AlphaFoldDB" id="A0A0K2T1Q2"/>
<organism evidence="1">
    <name type="scientific">Lepeophtheirus salmonis</name>
    <name type="common">Salmon louse</name>
    <name type="synonym">Caligus salmonis</name>
    <dbReference type="NCBI Taxonomy" id="72036"/>
    <lineage>
        <taxon>Eukaryota</taxon>
        <taxon>Metazoa</taxon>
        <taxon>Ecdysozoa</taxon>
        <taxon>Arthropoda</taxon>
        <taxon>Crustacea</taxon>
        <taxon>Multicrustacea</taxon>
        <taxon>Hexanauplia</taxon>
        <taxon>Copepoda</taxon>
        <taxon>Siphonostomatoida</taxon>
        <taxon>Caligidae</taxon>
        <taxon>Lepeophtheirus</taxon>
    </lineage>
</organism>
<feature type="non-terminal residue" evidence="1">
    <location>
        <position position="1"/>
    </location>
</feature>
<accession>A0A0K2T1Q2</accession>
<sequence length="72" mass="8779">EERRQNIFKTLFAHKKKLFSQILTEPKKESVSDRVSTLNNYIHYKCRKLKTRCVSFFIIRSYNRNNGYYINT</sequence>
<name>A0A0K2T1Q2_LEPSM</name>
<protein>
    <submittedName>
        <fullName evidence="1">Uncharacterized protein</fullName>
    </submittedName>
</protein>
<proteinExistence type="predicted"/>
<evidence type="ECO:0000313" key="1">
    <source>
        <dbReference type="EMBL" id="CDW19391.1"/>
    </source>
</evidence>
<reference evidence="1" key="1">
    <citation type="submission" date="2014-05" db="EMBL/GenBank/DDBJ databases">
        <authorList>
            <person name="Chronopoulou M."/>
        </authorList>
    </citation>
    <scope>NUCLEOTIDE SEQUENCE</scope>
    <source>
        <tissue evidence="1">Whole organism</tissue>
    </source>
</reference>
<dbReference type="EMBL" id="HACA01002030">
    <property type="protein sequence ID" value="CDW19391.1"/>
    <property type="molecule type" value="Transcribed_RNA"/>
</dbReference>